<dbReference type="GO" id="GO:0071897">
    <property type="term" value="P:DNA biosynthetic process"/>
    <property type="evidence" value="ECO:0007669"/>
    <property type="project" value="UniProtKB-ARBA"/>
</dbReference>
<dbReference type="Proteomes" id="UP000036403">
    <property type="component" value="Unassembled WGS sequence"/>
</dbReference>
<organism evidence="1 2">
    <name type="scientific">Lasius niger</name>
    <name type="common">Black garden ant</name>
    <dbReference type="NCBI Taxonomy" id="67767"/>
    <lineage>
        <taxon>Eukaryota</taxon>
        <taxon>Metazoa</taxon>
        <taxon>Ecdysozoa</taxon>
        <taxon>Arthropoda</taxon>
        <taxon>Hexapoda</taxon>
        <taxon>Insecta</taxon>
        <taxon>Pterygota</taxon>
        <taxon>Neoptera</taxon>
        <taxon>Endopterygota</taxon>
        <taxon>Hymenoptera</taxon>
        <taxon>Apocrita</taxon>
        <taxon>Aculeata</taxon>
        <taxon>Formicoidea</taxon>
        <taxon>Formicidae</taxon>
        <taxon>Formicinae</taxon>
        <taxon>Lasius</taxon>
        <taxon>Lasius</taxon>
    </lineage>
</organism>
<name>A0A0J7KAZ1_LASNI</name>
<dbReference type="AlphaFoldDB" id="A0A0J7KAZ1"/>
<protein>
    <submittedName>
        <fullName evidence="1">Uncharacterized protein</fullName>
    </submittedName>
</protein>
<dbReference type="STRING" id="67767.A0A0J7KAZ1"/>
<evidence type="ECO:0000313" key="1">
    <source>
        <dbReference type="EMBL" id="KMQ87449.1"/>
    </source>
</evidence>
<dbReference type="PANTHER" id="PTHR37984:SF5">
    <property type="entry name" value="PROTEIN NYNRIN-LIKE"/>
    <property type="match status" value="1"/>
</dbReference>
<dbReference type="OrthoDB" id="2286242at2759"/>
<keyword evidence="2" id="KW-1185">Reference proteome</keyword>
<dbReference type="EMBL" id="LBMM01010452">
    <property type="protein sequence ID" value="KMQ87449.1"/>
    <property type="molecule type" value="Genomic_DNA"/>
</dbReference>
<reference evidence="1 2" key="1">
    <citation type="submission" date="2015-04" db="EMBL/GenBank/DDBJ databases">
        <title>Lasius niger genome sequencing.</title>
        <authorList>
            <person name="Konorov E.A."/>
            <person name="Nikitin M.A."/>
            <person name="Kirill M.V."/>
            <person name="Chang P."/>
        </authorList>
    </citation>
    <scope>NUCLEOTIDE SEQUENCE [LARGE SCALE GENOMIC DNA]</scope>
    <source>
        <tissue evidence="1">Whole</tissue>
    </source>
</reference>
<dbReference type="PANTHER" id="PTHR37984">
    <property type="entry name" value="PROTEIN CBG26694"/>
    <property type="match status" value="1"/>
</dbReference>
<dbReference type="Gene3D" id="3.10.10.10">
    <property type="entry name" value="HIV Type 1 Reverse Transcriptase, subunit A, domain 1"/>
    <property type="match status" value="1"/>
</dbReference>
<dbReference type="InterPro" id="IPR050951">
    <property type="entry name" value="Retrovirus_Pol_polyprotein"/>
</dbReference>
<accession>A0A0J7KAZ1</accession>
<dbReference type="PaxDb" id="67767-A0A0J7KAZ1"/>
<evidence type="ECO:0000313" key="2">
    <source>
        <dbReference type="Proteomes" id="UP000036403"/>
    </source>
</evidence>
<comment type="caution">
    <text evidence="1">The sequence shown here is derived from an EMBL/GenBank/DDBJ whole genome shotgun (WGS) entry which is preliminary data.</text>
</comment>
<proteinExistence type="predicted"/>
<sequence>MTVLGEVQIPCKITGKKAKIKFKVIREWTYPILGAETCEKLNLIKRIYTATLEEEDIFKGLGCVKNFVYDIDLIENPKFEICPPRRVPYKIRDEVKRELDRMTEMGVIEPIAEVTPSVSPMVFVK</sequence>
<dbReference type="InterPro" id="IPR043502">
    <property type="entry name" value="DNA/RNA_pol_sf"/>
</dbReference>
<gene>
    <name evidence="1" type="ORF">RF55_13272</name>
</gene>
<dbReference type="SUPFAM" id="SSF56672">
    <property type="entry name" value="DNA/RNA polymerases"/>
    <property type="match status" value="1"/>
</dbReference>